<protein>
    <submittedName>
        <fullName evidence="2">Uncharacterized protein</fullName>
    </submittedName>
</protein>
<proteinExistence type="predicted"/>
<name>A0A4Z2ESE5_9TELE</name>
<feature type="region of interest" description="Disordered" evidence="1">
    <location>
        <begin position="24"/>
        <end position="61"/>
    </location>
</feature>
<dbReference type="EMBL" id="SRLO01003365">
    <property type="protein sequence ID" value="TNN31550.1"/>
    <property type="molecule type" value="Genomic_DNA"/>
</dbReference>
<organism evidence="2 3">
    <name type="scientific">Liparis tanakae</name>
    <name type="common">Tanaka's snailfish</name>
    <dbReference type="NCBI Taxonomy" id="230148"/>
    <lineage>
        <taxon>Eukaryota</taxon>
        <taxon>Metazoa</taxon>
        <taxon>Chordata</taxon>
        <taxon>Craniata</taxon>
        <taxon>Vertebrata</taxon>
        <taxon>Euteleostomi</taxon>
        <taxon>Actinopterygii</taxon>
        <taxon>Neopterygii</taxon>
        <taxon>Teleostei</taxon>
        <taxon>Neoteleostei</taxon>
        <taxon>Acanthomorphata</taxon>
        <taxon>Eupercaria</taxon>
        <taxon>Perciformes</taxon>
        <taxon>Cottioidei</taxon>
        <taxon>Cottales</taxon>
        <taxon>Liparidae</taxon>
        <taxon>Liparis</taxon>
    </lineage>
</organism>
<evidence type="ECO:0000256" key="1">
    <source>
        <dbReference type="SAM" id="MobiDB-lite"/>
    </source>
</evidence>
<evidence type="ECO:0000313" key="2">
    <source>
        <dbReference type="EMBL" id="TNN31550.1"/>
    </source>
</evidence>
<dbReference type="Proteomes" id="UP000314294">
    <property type="component" value="Unassembled WGS sequence"/>
</dbReference>
<sequence length="61" mass="6821">MPSSSLLFLQQYTQPQWAHQCNPTGLNGDTRPAAGTFPPGPRGTHRFQLQASSPLWRSERI</sequence>
<keyword evidence="3" id="KW-1185">Reference proteome</keyword>
<comment type="caution">
    <text evidence="2">The sequence shown here is derived from an EMBL/GenBank/DDBJ whole genome shotgun (WGS) entry which is preliminary data.</text>
</comment>
<dbReference type="AlphaFoldDB" id="A0A4Z2ESE5"/>
<accession>A0A4Z2ESE5</accession>
<gene>
    <name evidence="2" type="ORF">EYF80_058298</name>
</gene>
<evidence type="ECO:0000313" key="3">
    <source>
        <dbReference type="Proteomes" id="UP000314294"/>
    </source>
</evidence>
<reference evidence="2 3" key="1">
    <citation type="submission" date="2019-03" db="EMBL/GenBank/DDBJ databases">
        <title>First draft genome of Liparis tanakae, snailfish: a comprehensive survey of snailfish specific genes.</title>
        <authorList>
            <person name="Kim W."/>
            <person name="Song I."/>
            <person name="Jeong J.-H."/>
            <person name="Kim D."/>
            <person name="Kim S."/>
            <person name="Ryu S."/>
            <person name="Song J.Y."/>
            <person name="Lee S.K."/>
        </authorList>
    </citation>
    <scope>NUCLEOTIDE SEQUENCE [LARGE SCALE GENOMIC DNA]</scope>
    <source>
        <tissue evidence="2">Muscle</tissue>
    </source>
</reference>